<evidence type="ECO:0000313" key="2">
    <source>
        <dbReference type="EMBL" id="SVE19706.1"/>
    </source>
</evidence>
<feature type="region of interest" description="Disordered" evidence="1">
    <location>
        <begin position="133"/>
        <end position="157"/>
    </location>
</feature>
<dbReference type="AlphaFoldDB" id="A0A383BHN1"/>
<feature type="region of interest" description="Disordered" evidence="1">
    <location>
        <begin position="1"/>
        <end position="21"/>
    </location>
</feature>
<protein>
    <submittedName>
        <fullName evidence="2">Uncharacterized protein</fullName>
    </submittedName>
</protein>
<accession>A0A383BHN1</accession>
<sequence>HNHSPDENRITISDDGSASSDADYPYMIHRYSWSQVSGNDDLQDISGADTDEVTFTVGNPHNNGAKSYTWNLHVESDHPVKTSGECGEWTSELHTHTDDAEIAVTIEEEPNADPVASSALGLIRAGDENSVVTSDDYDISDFNDYDGNPGDPDNDIDASGDQVWYEPHDNMGAENPADLWFSADNSSDPDTECTGSDEEGCDHQTYEWFATTATDIGFDYEDLNGDGQYNYGEPFSLLGNEALTF</sequence>
<feature type="non-terminal residue" evidence="2">
    <location>
        <position position="245"/>
    </location>
</feature>
<dbReference type="EMBL" id="UINC01200701">
    <property type="protein sequence ID" value="SVE19706.1"/>
    <property type="molecule type" value="Genomic_DNA"/>
</dbReference>
<reference evidence="2" key="1">
    <citation type="submission" date="2018-05" db="EMBL/GenBank/DDBJ databases">
        <authorList>
            <person name="Lanie J.A."/>
            <person name="Ng W.-L."/>
            <person name="Kazmierczak K.M."/>
            <person name="Andrzejewski T.M."/>
            <person name="Davidsen T.M."/>
            <person name="Wayne K.J."/>
            <person name="Tettelin H."/>
            <person name="Glass J.I."/>
            <person name="Rusch D."/>
            <person name="Podicherti R."/>
            <person name="Tsui H.-C.T."/>
            <person name="Winkler M.E."/>
        </authorList>
    </citation>
    <scope>NUCLEOTIDE SEQUENCE</scope>
</reference>
<proteinExistence type="predicted"/>
<gene>
    <name evidence="2" type="ORF">METZ01_LOCUS472560</name>
</gene>
<feature type="non-terminal residue" evidence="2">
    <location>
        <position position="1"/>
    </location>
</feature>
<dbReference type="Gene3D" id="2.60.40.10">
    <property type="entry name" value="Immunoglobulins"/>
    <property type="match status" value="1"/>
</dbReference>
<dbReference type="InterPro" id="IPR013783">
    <property type="entry name" value="Ig-like_fold"/>
</dbReference>
<name>A0A383BHN1_9ZZZZ</name>
<organism evidence="2">
    <name type="scientific">marine metagenome</name>
    <dbReference type="NCBI Taxonomy" id="408172"/>
    <lineage>
        <taxon>unclassified sequences</taxon>
        <taxon>metagenomes</taxon>
        <taxon>ecological metagenomes</taxon>
    </lineage>
</organism>
<feature type="compositionally biased region" description="Acidic residues" evidence="1">
    <location>
        <begin position="135"/>
        <end position="144"/>
    </location>
</feature>
<evidence type="ECO:0000256" key="1">
    <source>
        <dbReference type="SAM" id="MobiDB-lite"/>
    </source>
</evidence>